<gene>
    <name evidence="1" type="ORF">CONPUDRAFT_164266</name>
</gene>
<dbReference type="KEGG" id="cput:CONPUDRAFT_164266"/>
<keyword evidence="2" id="KW-1185">Reference proteome</keyword>
<dbReference type="EMBL" id="JH711576">
    <property type="protein sequence ID" value="EIW83304.1"/>
    <property type="molecule type" value="Genomic_DNA"/>
</dbReference>
<dbReference type="AlphaFoldDB" id="A0A5M3MX21"/>
<protein>
    <submittedName>
        <fullName evidence="1">Uncharacterized protein</fullName>
    </submittedName>
</protein>
<feature type="non-terminal residue" evidence="1">
    <location>
        <position position="322"/>
    </location>
</feature>
<accession>A0A5M3MX21</accession>
<reference evidence="2" key="1">
    <citation type="journal article" date="2012" name="Science">
        <title>The Paleozoic origin of enzymatic lignin decomposition reconstructed from 31 fungal genomes.</title>
        <authorList>
            <person name="Floudas D."/>
            <person name="Binder M."/>
            <person name="Riley R."/>
            <person name="Barry K."/>
            <person name="Blanchette R.A."/>
            <person name="Henrissat B."/>
            <person name="Martinez A.T."/>
            <person name="Otillar R."/>
            <person name="Spatafora J.W."/>
            <person name="Yadav J.S."/>
            <person name="Aerts A."/>
            <person name="Benoit I."/>
            <person name="Boyd A."/>
            <person name="Carlson A."/>
            <person name="Copeland A."/>
            <person name="Coutinho P.M."/>
            <person name="de Vries R.P."/>
            <person name="Ferreira P."/>
            <person name="Findley K."/>
            <person name="Foster B."/>
            <person name="Gaskell J."/>
            <person name="Glotzer D."/>
            <person name="Gorecki P."/>
            <person name="Heitman J."/>
            <person name="Hesse C."/>
            <person name="Hori C."/>
            <person name="Igarashi K."/>
            <person name="Jurgens J.A."/>
            <person name="Kallen N."/>
            <person name="Kersten P."/>
            <person name="Kohler A."/>
            <person name="Kuees U."/>
            <person name="Kumar T.K.A."/>
            <person name="Kuo A."/>
            <person name="LaButti K."/>
            <person name="Larrondo L.F."/>
            <person name="Lindquist E."/>
            <person name="Ling A."/>
            <person name="Lombard V."/>
            <person name="Lucas S."/>
            <person name="Lundell T."/>
            <person name="Martin R."/>
            <person name="McLaughlin D.J."/>
            <person name="Morgenstern I."/>
            <person name="Morin E."/>
            <person name="Murat C."/>
            <person name="Nagy L.G."/>
            <person name="Nolan M."/>
            <person name="Ohm R.A."/>
            <person name="Patyshakuliyeva A."/>
            <person name="Rokas A."/>
            <person name="Ruiz-Duenas F.J."/>
            <person name="Sabat G."/>
            <person name="Salamov A."/>
            <person name="Samejima M."/>
            <person name="Schmutz J."/>
            <person name="Slot J.C."/>
            <person name="St John F."/>
            <person name="Stenlid J."/>
            <person name="Sun H."/>
            <person name="Sun S."/>
            <person name="Syed K."/>
            <person name="Tsang A."/>
            <person name="Wiebenga A."/>
            <person name="Young D."/>
            <person name="Pisabarro A."/>
            <person name="Eastwood D.C."/>
            <person name="Martin F."/>
            <person name="Cullen D."/>
            <person name="Grigoriev I.V."/>
            <person name="Hibbett D.S."/>
        </authorList>
    </citation>
    <scope>NUCLEOTIDE SEQUENCE [LARGE SCALE GENOMIC DNA]</scope>
    <source>
        <strain evidence="2">RWD-64-598 SS2</strain>
    </source>
</reference>
<dbReference type="OrthoDB" id="6359816at2759"/>
<evidence type="ECO:0000313" key="1">
    <source>
        <dbReference type="EMBL" id="EIW83304.1"/>
    </source>
</evidence>
<comment type="caution">
    <text evidence="1">The sequence shown here is derived from an EMBL/GenBank/DDBJ whole genome shotgun (WGS) entry which is preliminary data.</text>
</comment>
<dbReference type="RefSeq" id="XP_007767101.1">
    <property type="nucleotide sequence ID" value="XM_007768911.1"/>
</dbReference>
<evidence type="ECO:0000313" key="2">
    <source>
        <dbReference type="Proteomes" id="UP000053558"/>
    </source>
</evidence>
<dbReference type="Proteomes" id="UP000053558">
    <property type="component" value="Unassembled WGS sequence"/>
</dbReference>
<dbReference type="GeneID" id="19205085"/>
<proteinExistence type="predicted"/>
<sequence length="322" mass="35340">MAPIIIESEEVTDKRIKTTLLLSLTGDFSGAERQCYFSKSCGLGWMCGIVVTISHHNKWMIVVNTSGITDSDRGSEVLGLNLRFSVRAQLATTSEGDTSRLDDFSDDVMIAMDGGCHRILSKTSDELLLCNVLRLVIIALPEDENGRFPLRRQPHLKSVPIMTDAVARLVVDNMLCTDAQETIYFVYSQRRLKPDGSVVLTTPLPLRVAPSVSRVIVEKAKEMLYTLAGSDAPNELERYAYEEDSDLDDVEFGGTAGAGFSRQSAQVAASGAAEPSGARVEPIQGRNSVRVIGAAYRTWVALIYFLYTGQIHFLPLKSTGKR</sequence>
<organism evidence="1 2">
    <name type="scientific">Coniophora puteana (strain RWD-64-598)</name>
    <name type="common">Brown rot fungus</name>
    <dbReference type="NCBI Taxonomy" id="741705"/>
    <lineage>
        <taxon>Eukaryota</taxon>
        <taxon>Fungi</taxon>
        <taxon>Dikarya</taxon>
        <taxon>Basidiomycota</taxon>
        <taxon>Agaricomycotina</taxon>
        <taxon>Agaricomycetes</taxon>
        <taxon>Agaricomycetidae</taxon>
        <taxon>Boletales</taxon>
        <taxon>Coniophorineae</taxon>
        <taxon>Coniophoraceae</taxon>
        <taxon>Coniophora</taxon>
    </lineage>
</organism>
<name>A0A5M3MX21_CONPW</name>